<dbReference type="Pfam" id="PF00583">
    <property type="entry name" value="Acetyltransf_1"/>
    <property type="match status" value="1"/>
</dbReference>
<protein>
    <submittedName>
        <fullName evidence="2">GCN5-related N-acetyltransferase</fullName>
    </submittedName>
</protein>
<evidence type="ECO:0000313" key="2">
    <source>
        <dbReference type="EMBL" id="ADK83804.1"/>
    </source>
</evidence>
<dbReference type="KEGG" id="dbr:Deba_0430"/>
<dbReference type="InterPro" id="IPR000182">
    <property type="entry name" value="GNAT_dom"/>
</dbReference>
<dbReference type="Proteomes" id="UP000009047">
    <property type="component" value="Chromosome"/>
</dbReference>
<name>E1QE18_DESB2</name>
<dbReference type="GO" id="GO:0016747">
    <property type="term" value="F:acyltransferase activity, transferring groups other than amino-acyl groups"/>
    <property type="evidence" value="ECO:0007669"/>
    <property type="project" value="InterPro"/>
</dbReference>
<keyword evidence="3" id="KW-1185">Reference proteome</keyword>
<dbReference type="EMBL" id="CP002085">
    <property type="protein sequence ID" value="ADK83804.1"/>
    <property type="molecule type" value="Genomic_DNA"/>
</dbReference>
<dbReference type="STRING" id="644282.Deba_0430"/>
<dbReference type="HOGENOM" id="CLU_061573_1_0_7"/>
<evidence type="ECO:0000313" key="3">
    <source>
        <dbReference type="Proteomes" id="UP000009047"/>
    </source>
</evidence>
<dbReference type="eggNOG" id="COG3375">
    <property type="taxonomic scope" value="Bacteria"/>
</dbReference>
<dbReference type="PANTHER" id="PTHR41700:SF1">
    <property type="entry name" value="N-ACETYLTRANSFERASE DOMAIN-CONTAINING PROTEIN"/>
    <property type="match status" value="1"/>
</dbReference>
<proteinExistence type="predicted"/>
<dbReference type="InterPro" id="IPR016181">
    <property type="entry name" value="Acyl_CoA_acyltransferase"/>
</dbReference>
<dbReference type="RefSeq" id="WP_013257260.1">
    <property type="nucleotide sequence ID" value="NC_014365.1"/>
</dbReference>
<dbReference type="Gene3D" id="3.40.630.30">
    <property type="match status" value="1"/>
</dbReference>
<dbReference type="PANTHER" id="PTHR41700">
    <property type="entry name" value="GCN5-RELATED N-ACETYLTRANSFERASE"/>
    <property type="match status" value="1"/>
</dbReference>
<gene>
    <name evidence="2" type="ordered locus">Deba_0430</name>
</gene>
<accession>E1QE18</accession>
<dbReference type="CDD" id="cd04301">
    <property type="entry name" value="NAT_SF"/>
    <property type="match status" value="1"/>
</dbReference>
<dbReference type="SUPFAM" id="SSF55729">
    <property type="entry name" value="Acyl-CoA N-acyltransferases (Nat)"/>
    <property type="match status" value="1"/>
</dbReference>
<dbReference type="InterPro" id="IPR038764">
    <property type="entry name" value="GNAT_N_AcTrfase_prd"/>
</dbReference>
<feature type="domain" description="N-acetyltransferase" evidence="1">
    <location>
        <begin position="3"/>
        <end position="153"/>
    </location>
</feature>
<sequence length="241" mass="26168">MTPIIRPLAGQDDFAACAALEQEIWGLDELNAVSPITLHALGLRRPRLGLTLGAFDQGRMVGLCVMLGSLEPGVAYGHMLGVLPGWRDQGLGRRLIERAQADLRAMGVGVVYITFEPLEARNAHLYLNVWGGRAVAYDRDHFPQTAKMHQGLPVDRFIARFDLNAPPPVAPPLADAAPPLVEIPADLQALKAGDPAAALAWRMNTRPVFERYLNDGGLAAVGLRVEAGDGRRRCFIVLERA</sequence>
<organism evidence="2 3">
    <name type="scientific">Desulfarculus baarsii (strain ATCC 33931 / DSM 2075 / LMG 7858 / VKM B-1802 / 2st14)</name>
    <dbReference type="NCBI Taxonomy" id="644282"/>
    <lineage>
        <taxon>Bacteria</taxon>
        <taxon>Pseudomonadati</taxon>
        <taxon>Thermodesulfobacteriota</taxon>
        <taxon>Desulfarculia</taxon>
        <taxon>Desulfarculales</taxon>
        <taxon>Desulfarculaceae</taxon>
        <taxon>Desulfarculus</taxon>
    </lineage>
</organism>
<dbReference type="AlphaFoldDB" id="E1QE18"/>
<dbReference type="PROSITE" id="PS51186">
    <property type="entry name" value="GNAT"/>
    <property type="match status" value="1"/>
</dbReference>
<reference evidence="2 3" key="1">
    <citation type="journal article" date="2010" name="Stand. Genomic Sci.">
        <title>Complete genome sequence of Desulfarculus baarsii type strain (2st14).</title>
        <authorList>
            <person name="Sun H."/>
            <person name="Spring S."/>
            <person name="Lapidus A."/>
            <person name="Davenport K."/>
            <person name="Del Rio T.G."/>
            <person name="Tice H."/>
            <person name="Nolan M."/>
            <person name="Copeland A."/>
            <person name="Cheng J.F."/>
            <person name="Lucas S."/>
            <person name="Tapia R."/>
            <person name="Goodwin L."/>
            <person name="Pitluck S."/>
            <person name="Ivanova N."/>
            <person name="Pagani I."/>
            <person name="Mavromatis K."/>
            <person name="Ovchinnikova G."/>
            <person name="Pati A."/>
            <person name="Chen A."/>
            <person name="Palaniappan K."/>
            <person name="Hauser L."/>
            <person name="Chang Y.J."/>
            <person name="Jeffries C.D."/>
            <person name="Detter J.C."/>
            <person name="Han C."/>
            <person name="Rohde M."/>
            <person name="Brambilla E."/>
            <person name="Goker M."/>
            <person name="Woyke T."/>
            <person name="Bristow J."/>
            <person name="Eisen J.A."/>
            <person name="Markowitz V."/>
            <person name="Hugenholtz P."/>
            <person name="Kyrpides N.C."/>
            <person name="Klenk H.P."/>
            <person name="Land M."/>
        </authorList>
    </citation>
    <scope>NUCLEOTIDE SEQUENCE [LARGE SCALE GENOMIC DNA]</scope>
    <source>
        <strain evidence="3">ATCC 33931 / DSM 2075 / LMG 7858 / VKM B-1802 / 2st14</strain>
    </source>
</reference>
<evidence type="ECO:0000259" key="1">
    <source>
        <dbReference type="PROSITE" id="PS51186"/>
    </source>
</evidence>